<name>A0A1I2HJI4_9ACTN</name>
<proteinExistence type="predicted"/>
<accession>A0A1I2HJI4</accession>
<dbReference type="Proteomes" id="UP000181942">
    <property type="component" value="Unassembled WGS sequence"/>
</dbReference>
<evidence type="ECO:0000313" key="1">
    <source>
        <dbReference type="EMBL" id="SFF28601.1"/>
    </source>
</evidence>
<gene>
    <name evidence="1" type="ORF">SAMN02787118_105132</name>
</gene>
<dbReference type="EMBL" id="FONR01000005">
    <property type="protein sequence ID" value="SFF28601.1"/>
    <property type="molecule type" value="Genomic_DNA"/>
</dbReference>
<organism evidence="1 2">
    <name type="scientific">Streptomyces mirabilis</name>
    <dbReference type="NCBI Taxonomy" id="68239"/>
    <lineage>
        <taxon>Bacteria</taxon>
        <taxon>Bacillati</taxon>
        <taxon>Actinomycetota</taxon>
        <taxon>Actinomycetes</taxon>
        <taxon>Kitasatosporales</taxon>
        <taxon>Streptomycetaceae</taxon>
        <taxon>Streptomyces</taxon>
    </lineage>
</organism>
<evidence type="ECO:0000313" key="2">
    <source>
        <dbReference type="Proteomes" id="UP000181942"/>
    </source>
</evidence>
<sequence length="53" mass="6069">MVDRGTQTPRERYRAHVRTEIRERAGEQIASAGAPALYRYCAGHDELITELRP</sequence>
<dbReference type="Gene3D" id="1.10.357.10">
    <property type="entry name" value="Tetracycline Repressor, domain 2"/>
    <property type="match status" value="1"/>
</dbReference>
<protein>
    <submittedName>
        <fullName evidence="1">Uncharacterized protein</fullName>
    </submittedName>
</protein>
<dbReference type="AlphaFoldDB" id="A0A1I2HJI4"/>
<reference evidence="1 2" key="1">
    <citation type="submission" date="2016-10" db="EMBL/GenBank/DDBJ databases">
        <authorList>
            <person name="de Groot N.N."/>
        </authorList>
    </citation>
    <scope>NUCLEOTIDE SEQUENCE [LARGE SCALE GENOMIC DNA]</scope>
    <source>
        <strain evidence="1 2">OK461</strain>
    </source>
</reference>